<dbReference type="Gene3D" id="1.20.5.2280">
    <property type="match status" value="1"/>
</dbReference>
<keyword evidence="2" id="KW-0472">Membrane</keyword>
<accession>A0A4Q7DH77</accession>
<evidence type="ECO:0000256" key="1">
    <source>
        <dbReference type="SAM" id="Coils"/>
    </source>
</evidence>
<feature type="transmembrane region" description="Helical" evidence="2">
    <location>
        <begin position="6"/>
        <end position="28"/>
    </location>
</feature>
<evidence type="ECO:0000256" key="2">
    <source>
        <dbReference type="SAM" id="Phobius"/>
    </source>
</evidence>
<protein>
    <submittedName>
        <fullName evidence="3">Uncharacterized protein</fullName>
    </submittedName>
</protein>
<dbReference type="Proteomes" id="UP000293550">
    <property type="component" value="Unassembled WGS sequence"/>
</dbReference>
<proteinExistence type="predicted"/>
<name>A0A4Q7DH77_9PROT</name>
<gene>
    <name evidence="3" type="ORF">EQU50_06965</name>
</gene>
<keyword evidence="2" id="KW-1133">Transmembrane helix</keyword>
<evidence type="ECO:0000313" key="4">
    <source>
        <dbReference type="Proteomes" id="UP000293550"/>
    </source>
</evidence>
<evidence type="ECO:0000313" key="3">
    <source>
        <dbReference type="EMBL" id="RZI45479.1"/>
    </source>
</evidence>
<reference evidence="3 4" key="1">
    <citation type="submission" date="2018-10" db="EMBL/GenBank/DDBJ databases">
        <title>An updated phylogeny of the Alphaproteobacteria reveals that the parasitic Rickettsiales and Holosporales have independent origins.</title>
        <authorList>
            <person name="Munoz-Gomez S.A."/>
            <person name="Hess S."/>
            <person name="Burger G."/>
            <person name="Lang B.F."/>
            <person name="Susko E."/>
            <person name="Slamovits C.H."/>
            <person name="Roger A.J."/>
        </authorList>
    </citation>
    <scope>NUCLEOTIDE SEQUENCE [LARGE SCALE GENOMIC DNA]</scope>
    <source>
        <strain evidence="3">HOLO01</strain>
    </source>
</reference>
<comment type="caution">
    <text evidence="3">The sequence shown here is derived from an EMBL/GenBank/DDBJ whole genome shotgun (WGS) entry which is preliminary data.</text>
</comment>
<keyword evidence="4" id="KW-1185">Reference proteome</keyword>
<feature type="coiled-coil region" evidence="1">
    <location>
        <begin position="38"/>
        <end position="87"/>
    </location>
</feature>
<keyword evidence="1" id="KW-0175">Coiled coil</keyword>
<organism evidence="3 4">
    <name type="scientific">Candidatus Finniella inopinata</name>
    <dbReference type="NCBI Taxonomy" id="1696036"/>
    <lineage>
        <taxon>Bacteria</taxon>
        <taxon>Pseudomonadati</taxon>
        <taxon>Pseudomonadota</taxon>
        <taxon>Alphaproteobacteria</taxon>
        <taxon>Holosporales</taxon>
        <taxon>Candidatus Paracaedibacteraceae</taxon>
        <taxon>Candidatus Finniella</taxon>
    </lineage>
</organism>
<dbReference type="EMBL" id="SCFB01000011">
    <property type="protein sequence ID" value="RZI45479.1"/>
    <property type="molecule type" value="Genomic_DNA"/>
</dbReference>
<dbReference type="AlphaFoldDB" id="A0A4Q7DH77"/>
<keyword evidence="2" id="KW-0812">Transmembrane</keyword>
<sequence length="111" mass="13231">MNDELLGKIVLILEICSPILTGLTILYFRLSSRIDKTEAKSETRVDELRKEVQALDNKMEQRFMHMEQKLEQKFERVDQKFEKIDQKFDRLFEMLVIRSQLGRGNPLKKTK</sequence>
<dbReference type="RefSeq" id="WP_130154408.1">
    <property type="nucleotide sequence ID" value="NZ_SCFB01000011.1"/>
</dbReference>